<comment type="caution">
    <text evidence="1">The sequence shown here is derived from an EMBL/GenBank/DDBJ whole genome shotgun (WGS) entry which is preliminary data.</text>
</comment>
<dbReference type="EMBL" id="JBBPBM010000627">
    <property type="protein sequence ID" value="KAK8493255.1"/>
    <property type="molecule type" value="Genomic_DNA"/>
</dbReference>
<dbReference type="InterPro" id="IPR023393">
    <property type="entry name" value="START-like_dom_sf"/>
</dbReference>
<keyword evidence="2" id="KW-1185">Reference proteome</keyword>
<organism evidence="1 2">
    <name type="scientific">Hibiscus sabdariffa</name>
    <name type="common">roselle</name>
    <dbReference type="NCBI Taxonomy" id="183260"/>
    <lineage>
        <taxon>Eukaryota</taxon>
        <taxon>Viridiplantae</taxon>
        <taxon>Streptophyta</taxon>
        <taxon>Embryophyta</taxon>
        <taxon>Tracheophyta</taxon>
        <taxon>Spermatophyta</taxon>
        <taxon>Magnoliopsida</taxon>
        <taxon>eudicotyledons</taxon>
        <taxon>Gunneridae</taxon>
        <taxon>Pentapetalae</taxon>
        <taxon>rosids</taxon>
        <taxon>malvids</taxon>
        <taxon>Malvales</taxon>
        <taxon>Malvaceae</taxon>
        <taxon>Malvoideae</taxon>
        <taxon>Hibiscus</taxon>
    </lineage>
</organism>
<name>A0ABR2AIX0_9ROSI</name>
<dbReference type="PANTHER" id="PTHR31338">
    <property type="entry name" value="POLYKETIDE CYCLASE/DEHYDRASE AND LIPID TRANSPORT SUPERFAMILY PROTEIN"/>
    <property type="match status" value="1"/>
</dbReference>
<dbReference type="Gene3D" id="3.30.530.20">
    <property type="match status" value="1"/>
</dbReference>
<sequence>MAQVRRMDCYVEAKSSADKFFDAYKTKPHLMPRMSNQLITDVKLLQGDWDSVGSVRLWHYTLQGKSVTMKEMIEKIDDTNRTIVYKVLGGDCMEFYNSWNPILNVTQMGDGCLVKCTMEFEKKNDDAPDLAMYTDFFTILVKNVDAFLLKN</sequence>
<reference evidence="1 2" key="1">
    <citation type="journal article" date="2024" name="G3 (Bethesda)">
        <title>Genome assembly of Hibiscus sabdariffa L. provides insights into metabolisms of medicinal natural products.</title>
        <authorList>
            <person name="Kim T."/>
        </authorList>
    </citation>
    <scope>NUCLEOTIDE SEQUENCE [LARGE SCALE GENOMIC DNA]</scope>
    <source>
        <strain evidence="1">TK-2024</strain>
        <tissue evidence="1">Old leaves</tissue>
    </source>
</reference>
<evidence type="ECO:0000313" key="2">
    <source>
        <dbReference type="Proteomes" id="UP001472677"/>
    </source>
</evidence>
<protein>
    <submittedName>
        <fullName evidence="1">Uncharacterized protein</fullName>
    </submittedName>
</protein>
<proteinExistence type="predicted"/>
<dbReference type="InterPro" id="IPR000916">
    <property type="entry name" value="Bet_v_I/MLP"/>
</dbReference>
<evidence type="ECO:0000313" key="1">
    <source>
        <dbReference type="EMBL" id="KAK8493255.1"/>
    </source>
</evidence>
<dbReference type="PANTHER" id="PTHR31338:SF16">
    <property type="entry name" value="POLYKETIDE CYCLASE_DEHYDRASE AND LIPID TRANSPORT SUPERFAMILY PROTEIN"/>
    <property type="match status" value="1"/>
</dbReference>
<dbReference type="Proteomes" id="UP001472677">
    <property type="component" value="Unassembled WGS sequence"/>
</dbReference>
<gene>
    <name evidence="1" type="ORF">V6N12_055774</name>
</gene>
<dbReference type="SUPFAM" id="SSF55961">
    <property type="entry name" value="Bet v1-like"/>
    <property type="match status" value="1"/>
</dbReference>
<dbReference type="Pfam" id="PF00407">
    <property type="entry name" value="Bet_v_1"/>
    <property type="match status" value="1"/>
</dbReference>
<dbReference type="InterPro" id="IPR052006">
    <property type="entry name" value="MLP-like"/>
</dbReference>
<dbReference type="SMART" id="SM01037">
    <property type="entry name" value="Bet_v_1"/>
    <property type="match status" value="1"/>
</dbReference>
<accession>A0ABR2AIX0</accession>
<dbReference type="CDD" id="cd07816">
    <property type="entry name" value="Bet_v1-like"/>
    <property type="match status" value="1"/>
</dbReference>